<feature type="transmembrane region" description="Helical" evidence="9">
    <location>
        <begin position="206"/>
        <end position="227"/>
    </location>
</feature>
<evidence type="ECO:0000256" key="8">
    <source>
        <dbReference type="ARBA" id="ARBA00023136"/>
    </source>
</evidence>
<keyword evidence="4 9" id="KW-0812">Transmembrane</keyword>
<evidence type="ECO:0000256" key="6">
    <source>
        <dbReference type="ARBA" id="ARBA00022927"/>
    </source>
</evidence>
<keyword evidence="6" id="KW-0653">Protein transport</keyword>
<dbReference type="GO" id="GO:0035673">
    <property type="term" value="F:oligopeptide transmembrane transporter activity"/>
    <property type="evidence" value="ECO:0007669"/>
    <property type="project" value="InterPro"/>
</dbReference>
<comment type="subcellular location">
    <subcellularLocation>
        <location evidence="1">Membrane</location>
        <topology evidence="1">Multi-pass membrane protein</topology>
    </subcellularLocation>
</comment>
<evidence type="ECO:0000256" key="3">
    <source>
        <dbReference type="ARBA" id="ARBA00022448"/>
    </source>
</evidence>
<organism evidence="10 11">
    <name type="scientific">Puccinia coronata f. sp. avenae</name>
    <dbReference type="NCBI Taxonomy" id="200324"/>
    <lineage>
        <taxon>Eukaryota</taxon>
        <taxon>Fungi</taxon>
        <taxon>Dikarya</taxon>
        <taxon>Basidiomycota</taxon>
        <taxon>Pucciniomycotina</taxon>
        <taxon>Pucciniomycetes</taxon>
        <taxon>Pucciniales</taxon>
        <taxon>Pucciniaceae</taxon>
        <taxon>Puccinia</taxon>
    </lineage>
</organism>
<dbReference type="EMBL" id="PGCJ01000476">
    <property type="protein sequence ID" value="PLW27666.1"/>
    <property type="molecule type" value="Genomic_DNA"/>
</dbReference>
<sequence>MFVQLAYRQLLGNRLINRLFGTVNGLGLSLLTFDWSQIGYIGSPLVFPWWTKVNVIIGFIIFFYILGPILYYTNTWSQAYLPLGGTGVYDQYGQPYNTTRVVDLKRGLLNLTAYKEYSPLSLPTTFTSVYSIAFALATSAIIHTALYHGQSIWDKIKNIKTKDKDVHAKLMCNYPEVPNWWYWSYFIVFTVFSVIMIEVYDTGLPIWGLFLALFVALAYVLQGEFIFAMTSQQISIYLVAEIIPGYLLPGKPFSNMLFKTFSVQSLLVGLAFIQDLKLGHYMKILPRVTFVVQIVAAILSAVVQIGVKKFLVATVPDLCDKHQANILTCPNTSFF</sequence>
<dbReference type="Pfam" id="PF03169">
    <property type="entry name" value="OPT"/>
    <property type="match status" value="1"/>
</dbReference>
<feature type="transmembrane region" description="Helical" evidence="9">
    <location>
        <begin position="180"/>
        <end position="200"/>
    </location>
</feature>
<dbReference type="OrthoDB" id="9986677at2759"/>
<keyword evidence="5" id="KW-0571">Peptide transport</keyword>
<keyword evidence="3" id="KW-0813">Transport</keyword>
<protein>
    <recommendedName>
        <fullName evidence="12">OPT family small oligopeptide transporter</fullName>
    </recommendedName>
</protein>
<dbReference type="Proteomes" id="UP000235388">
    <property type="component" value="Unassembled WGS sequence"/>
</dbReference>
<feature type="transmembrane region" description="Helical" evidence="9">
    <location>
        <begin position="53"/>
        <end position="73"/>
    </location>
</feature>
<evidence type="ECO:0000256" key="2">
    <source>
        <dbReference type="ARBA" id="ARBA00008807"/>
    </source>
</evidence>
<keyword evidence="8 9" id="KW-0472">Membrane</keyword>
<dbReference type="AlphaFoldDB" id="A0A2N5TQ98"/>
<dbReference type="GO" id="GO:0016020">
    <property type="term" value="C:membrane"/>
    <property type="evidence" value="ECO:0007669"/>
    <property type="project" value="UniProtKB-SubCell"/>
</dbReference>
<feature type="transmembrane region" description="Helical" evidence="9">
    <location>
        <begin position="128"/>
        <end position="147"/>
    </location>
</feature>
<keyword evidence="7 9" id="KW-1133">Transmembrane helix</keyword>
<keyword evidence="11" id="KW-1185">Reference proteome</keyword>
<evidence type="ECO:0000256" key="7">
    <source>
        <dbReference type="ARBA" id="ARBA00022989"/>
    </source>
</evidence>
<dbReference type="InterPro" id="IPR004813">
    <property type="entry name" value="OPT"/>
</dbReference>
<evidence type="ECO:0000256" key="4">
    <source>
        <dbReference type="ARBA" id="ARBA00022692"/>
    </source>
</evidence>
<dbReference type="PANTHER" id="PTHR22601">
    <property type="entry name" value="ISP4 LIKE PROTEIN"/>
    <property type="match status" value="1"/>
</dbReference>
<dbReference type="NCBIfam" id="TIGR00728">
    <property type="entry name" value="OPT_sfam"/>
    <property type="match status" value="1"/>
</dbReference>
<evidence type="ECO:0000313" key="11">
    <source>
        <dbReference type="Proteomes" id="UP000235388"/>
    </source>
</evidence>
<dbReference type="InterPro" id="IPR004648">
    <property type="entry name" value="Oligpept_transpt"/>
</dbReference>
<feature type="transmembrane region" description="Helical" evidence="9">
    <location>
        <begin position="285"/>
        <end position="307"/>
    </location>
</feature>
<evidence type="ECO:0008006" key="12">
    <source>
        <dbReference type="Google" id="ProtNLM"/>
    </source>
</evidence>
<gene>
    <name evidence="10" type="ORF">PCANC_24141</name>
</gene>
<reference evidence="10 11" key="1">
    <citation type="submission" date="2017-11" db="EMBL/GenBank/DDBJ databases">
        <title>De novo assembly and phasing of dikaryotic genomes from two isolates of Puccinia coronata f. sp. avenae, the causal agent of oat crown rust.</title>
        <authorList>
            <person name="Miller M.E."/>
            <person name="Zhang Y."/>
            <person name="Omidvar V."/>
            <person name="Sperschneider J."/>
            <person name="Schwessinger B."/>
            <person name="Raley C."/>
            <person name="Palmer J.M."/>
            <person name="Garnica D."/>
            <person name="Upadhyaya N."/>
            <person name="Rathjen J."/>
            <person name="Taylor J.M."/>
            <person name="Park R.F."/>
            <person name="Dodds P.N."/>
            <person name="Hirsch C.D."/>
            <person name="Kianian S.F."/>
            <person name="Figueroa M."/>
        </authorList>
    </citation>
    <scope>NUCLEOTIDE SEQUENCE [LARGE SCALE GENOMIC DNA]</scope>
    <source>
        <strain evidence="10">12NC29</strain>
    </source>
</reference>
<evidence type="ECO:0000256" key="9">
    <source>
        <dbReference type="SAM" id="Phobius"/>
    </source>
</evidence>
<evidence type="ECO:0000256" key="1">
    <source>
        <dbReference type="ARBA" id="ARBA00004141"/>
    </source>
</evidence>
<evidence type="ECO:0000313" key="10">
    <source>
        <dbReference type="EMBL" id="PLW27666.1"/>
    </source>
</evidence>
<name>A0A2N5TQ98_9BASI</name>
<evidence type="ECO:0000256" key="5">
    <source>
        <dbReference type="ARBA" id="ARBA00022856"/>
    </source>
</evidence>
<accession>A0A2N5TQ98</accession>
<comment type="caution">
    <text evidence="10">The sequence shown here is derived from an EMBL/GenBank/DDBJ whole genome shotgun (WGS) entry which is preliminary data.</text>
</comment>
<comment type="similarity">
    <text evidence="2">Belongs to the oligopeptide OPT transporter family.</text>
</comment>
<proteinExistence type="inferred from homology"/>
<dbReference type="GO" id="GO:0015031">
    <property type="term" value="P:protein transport"/>
    <property type="evidence" value="ECO:0007669"/>
    <property type="project" value="UniProtKB-KW"/>
</dbReference>